<dbReference type="RefSeq" id="WP_072745225.1">
    <property type="nucleotide sequence ID" value="NZ_FQXR01000018.1"/>
</dbReference>
<name>A0A1M5Z0A1_9FIRM</name>
<evidence type="ECO:0000256" key="1">
    <source>
        <dbReference type="ARBA" id="ARBA00022722"/>
    </source>
</evidence>
<dbReference type="GO" id="GO:0005829">
    <property type="term" value="C:cytosol"/>
    <property type="evidence" value="ECO:0007669"/>
    <property type="project" value="TreeGrafter"/>
</dbReference>
<dbReference type="STRING" id="1123281.SAMN02745180_02602"/>
<gene>
    <name evidence="6" type="ORF">SAMN02745180_02602</name>
</gene>
<keyword evidence="1" id="KW-0540">Nuclease</keyword>
<dbReference type="PANTHER" id="PTHR41286">
    <property type="entry name" value="HNH NUCLEASE YAJD-RELATED"/>
    <property type="match status" value="1"/>
</dbReference>
<accession>A0A1M5Z0A1</accession>
<keyword evidence="2" id="KW-0378">Hydrolase</keyword>
<dbReference type="Pfam" id="PF01844">
    <property type="entry name" value="HNH"/>
    <property type="match status" value="1"/>
</dbReference>
<evidence type="ECO:0000256" key="3">
    <source>
        <dbReference type="ARBA" id="ARBA00038412"/>
    </source>
</evidence>
<dbReference type="EMBL" id="FQXR01000018">
    <property type="protein sequence ID" value="SHI17695.1"/>
    <property type="molecule type" value="Genomic_DNA"/>
</dbReference>
<evidence type="ECO:0000259" key="5">
    <source>
        <dbReference type="SMART" id="SM00507"/>
    </source>
</evidence>
<dbReference type="InterPro" id="IPR003615">
    <property type="entry name" value="HNH_nuc"/>
</dbReference>
<dbReference type="SMART" id="SM00507">
    <property type="entry name" value="HNHc"/>
    <property type="match status" value="1"/>
</dbReference>
<evidence type="ECO:0000313" key="6">
    <source>
        <dbReference type="EMBL" id="SHI17695.1"/>
    </source>
</evidence>
<dbReference type="OrthoDB" id="9779761at2"/>
<comment type="similarity">
    <text evidence="3">Belongs to the HNH nuclease family.</text>
</comment>
<dbReference type="GO" id="GO:0003676">
    <property type="term" value="F:nucleic acid binding"/>
    <property type="evidence" value="ECO:0007669"/>
    <property type="project" value="InterPro"/>
</dbReference>
<organism evidence="6 7">
    <name type="scientific">Sporanaerobacter acetigenes DSM 13106</name>
    <dbReference type="NCBI Taxonomy" id="1123281"/>
    <lineage>
        <taxon>Bacteria</taxon>
        <taxon>Bacillati</taxon>
        <taxon>Bacillota</taxon>
        <taxon>Tissierellia</taxon>
        <taxon>Tissierellales</taxon>
        <taxon>Sporanaerobacteraceae</taxon>
        <taxon>Sporanaerobacter</taxon>
    </lineage>
</organism>
<dbReference type="Gene3D" id="1.10.30.50">
    <property type="match status" value="1"/>
</dbReference>
<evidence type="ECO:0000256" key="4">
    <source>
        <dbReference type="ARBA" id="ARBA00040194"/>
    </source>
</evidence>
<keyword evidence="7" id="KW-1185">Reference proteome</keyword>
<evidence type="ECO:0000313" key="7">
    <source>
        <dbReference type="Proteomes" id="UP000184389"/>
    </source>
</evidence>
<dbReference type="InterPro" id="IPR002711">
    <property type="entry name" value="HNH"/>
</dbReference>
<dbReference type="GO" id="GO:0016787">
    <property type="term" value="F:hydrolase activity"/>
    <property type="evidence" value="ECO:0007669"/>
    <property type="project" value="UniProtKB-KW"/>
</dbReference>
<proteinExistence type="inferred from homology"/>
<feature type="domain" description="HNH nuclease" evidence="5">
    <location>
        <begin position="51"/>
        <end position="106"/>
    </location>
</feature>
<dbReference type="GO" id="GO:0008270">
    <property type="term" value="F:zinc ion binding"/>
    <property type="evidence" value="ECO:0007669"/>
    <property type="project" value="InterPro"/>
</dbReference>
<dbReference type="CDD" id="cd00085">
    <property type="entry name" value="HNHc"/>
    <property type="match status" value="1"/>
</dbReference>
<dbReference type="AlphaFoldDB" id="A0A1M5Z0A1"/>
<dbReference type="PANTHER" id="PTHR41286:SF1">
    <property type="entry name" value="HNH NUCLEASE YAJD-RELATED"/>
    <property type="match status" value="1"/>
</dbReference>
<sequence length="125" mass="14793">MPRKPKYPCRYPGCPELTEGRYCKAHQKEMDREYNSNRPYKKLYNSSRWQGLRRYVLNKQPLCVECLKAGVVTPATVVDHIEPHKGNVDLFWDENNLQSLCKSCHDRKTAKEDGRWKRKVYTYGP</sequence>
<protein>
    <recommendedName>
        <fullName evidence="4">Putative HNH nuclease YajD</fullName>
    </recommendedName>
</protein>
<dbReference type="GO" id="GO:0004519">
    <property type="term" value="F:endonuclease activity"/>
    <property type="evidence" value="ECO:0007669"/>
    <property type="project" value="InterPro"/>
</dbReference>
<dbReference type="Proteomes" id="UP000184389">
    <property type="component" value="Unassembled WGS sequence"/>
</dbReference>
<evidence type="ECO:0000256" key="2">
    <source>
        <dbReference type="ARBA" id="ARBA00022801"/>
    </source>
</evidence>
<reference evidence="6 7" key="1">
    <citation type="submission" date="2016-11" db="EMBL/GenBank/DDBJ databases">
        <authorList>
            <person name="Jaros S."/>
            <person name="Januszkiewicz K."/>
            <person name="Wedrychowicz H."/>
        </authorList>
    </citation>
    <scope>NUCLEOTIDE SEQUENCE [LARGE SCALE GENOMIC DNA]</scope>
    <source>
        <strain evidence="6 7">DSM 13106</strain>
    </source>
</reference>